<evidence type="ECO:0000313" key="2">
    <source>
        <dbReference type="Proteomes" id="UP001519460"/>
    </source>
</evidence>
<gene>
    <name evidence="1" type="ORF">BaRGS_00033457</name>
</gene>
<accession>A0ABD0JK27</accession>
<protein>
    <submittedName>
        <fullName evidence="1">Uncharacterized protein</fullName>
    </submittedName>
</protein>
<dbReference type="EMBL" id="JACVVK020000410">
    <property type="protein sequence ID" value="KAK7475310.1"/>
    <property type="molecule type" value="Genomic_DNA"/>
</dbReference>
<dbReference type="AlphaFoldDB" id="A0ABD0JK27"/>
<sequence length="114" mass="12564">MRKRARARTKNEAAKALIAIQSRWQTREKSKGRGLANVVVNVAVCQMHPLLFSRMCLAILPSQEQLKCEPVHHISPSKLPPVSIQAALTAAAKGQRPDEVLTEDAVLGGREQNF</sequence>
<name>A0ABD0JK27_9CAEN</name>
<dbReference type="Proteomes" id="UP001519460">
    <property type="component" value="Unassembled WGS sequence"/>
</dbReference>
<comment type="caution">
    <text evidence="1">The sequence shown here is derived from an EMBL/GenBank/DDBJ whole genome shotgun (WGS) entry which is preliminary data.</text>
</comment>
<organism evidence="1 2">
    <name type="scientific">Batillaria attramentaria</name>
    <dbReference type="NCBI Taxonomy" id="370345"/>
    <lineage>
        <taxon>Eukaryota</taxon>
        <taxon>Metazoa</taxon>
        <taxon>Spiralia</taxon>
        <taxon>Lophotrochozoa</taxon>
        <taxon>Mollusca</taxon>
        <taxon>Gastropoda</taxon>
        <taxon>Caenogastropoda</taxon>
        <taxon>Sorbeoconcha</taxon>
        <taxon>Cerithioidea</taxon>
        <taxon>Batillariidae</taxon>
        <taxon>Batillaria</taxon>
    </lineage>
</organism>
<proteinExistence type="predicted"/>
<keyword evidence="2" id="KW-1185">Reference proteome</keyword>
<evidence type="ECO:0000313" key="1">
    <source>
        <dbReference type="EMBL" id="KAK7475310.1"/>
    </source>
</evidence>
<reference evidence="1 2" key="1">
    <citation type="journal article" date="2023" name="Sci. Data">
        <title>Genome assembly of the Korean intertidal mud-creeper Batillaria attramentaria.</title>
        <authorList>
            <person name="Patra A.K."/>
            <person name="Ho P.T."/>
            <person name="Jun S."/>
            <person name="Lee S.J."/>
            <person name="Kim Y."/>
            <person name="Won Y.J."/>
        </authorList>
    </citation>
    <scope>NUCLEOTIDE SEQUENCE [LARGE SCALE GENOMIC DNA]</scope>
    <source>
        <strain evidence="1">Wonlab-2016</strain>
    </source>
</reference>